<reference evidence="2" key="2">
    <citation type="submission" date="2025-09" db="UniProtKB">
        <authorList>
            <consortium name="Ensembl"/>
        </authorList>
    </citation>
    <scope>IDENTIFICATION</scope>
</reference>
<name>A0A8C6YNV1_NOTPE</name>
<sequence length="112" mass="11949">MDHGDINSHAVTGKGGRLLRGTASRLWGAVPAGLRQVRFQDTLSRGGPAEPAPGTARDGTGLGVPPGRPRTWRPRAGRWHPGGGDRNSPRRPGCGWRDRCLWRGRGNGAESP</sequence>
<dbReference type="AlphaFoldDB" id="A0A8C6YNV1"/>
<protein>
    <submittedName>
        <fullName evidence="2">Uncharacterized protein</fullName>
    </submittedName>
</protein>
<dbReference type="Ensembl" id="ENSNPET00000000202.1">
    <property type="protein sequence ID" value="ENSNPEP00000000197.1"/>
    <property type="gene ID" value="ENSNPEG00000000197.1"/>
</dbReference>
<keyword evidence="3" id="KW-1185">Reference proteome</keyword>
<evidence type="ECO:0000313" key="3">
    <source>
        <dbReference type="Proteomes" id="UP000694420"/>
    </source>
</evidence>
<reference evidence="2" key="1">
    <citation type="submission" date="2025-08" db="UniProtKB">
        <authorList>
            <consortium name="Ensembl"/>
        </authorList>
    </citation>
    <scope>IDENTIFICATION</scope>
</reference>
<organism evidence="2 3">
    <name type="scientific">Nothoprocta perdicaria</name>
    <name type="common">Chilean tinamou</name>
    <name type="synonym">Crypturus perdicarius</name>
    <dbReference type="NCBI Taxonomy" id="30464"/>
    <lineage>
        <taxon>Eukaryota</taxon>
        <taxon>Metazoa</taxon>
        <taxon>Chordata</taxon>
        <taxon>Craniata</taxon>
        <taxon>Vertebrata</taxon>
        <taxon>Euteleostomi</taxon>
        <taxon>Archelosauria</taxon>
        <taxon>Archosauria</taxon>
        <taxon>Dinosauria</taxon>
        <taxon>Saurischia</taxon>
        <taxon>Theropoda</taxon>
        <taxon>Coelurosauria</taxon>
        <taxon>Aves</taxon>
        <taxon>Palaeognathae</taxon>
        <taxon>Tinamiformes</taxon>
        <taxon>Tinamidae</taxon>
        <taxon>Nothoprocta</taxon>
    </lineage>
</organism>
<feature type="region of interest" description="Disordered" evidence="1">
    <location>
        <begin position="41"/>
        <end position="112"/>
    </location>
</feature>
<evidence type="ECO:0000313" key="2">
    <source>
        <dbReference type="Ensembl" id="ENSNPEP00000000197.1"/>
    </source>
</evidence>
<dbReference type="Proteomes" id="UP000694420">
    <property type="component" value="Unplaced"/>
</dbReference>
<feature type="region of interest" description="Disordered" evidence="1">
    <location>
        <begin position="1"/>
        <end position="20"/>
    </location>
</feature>
<proteinExistence type="predicted"/>
<accession>A0A8C6YNV1</accession>
<evidence type="ECO:0000256" key="1">
    <source>
        <dbReference type="SAM" id="MobiDB-lite"/>
    </source>
</evidence>